<dbReference type="EMBL" id="AQHR01000087">
    <property type="protein sequence ID" value="EON76363.1"/>
    <property type="molecule type" value="Genomic_DNA"/>
</dbReference>
<evidence type="ECO:0000313" key="2">
    <source>
        <dbReference type="EMBL" id="EON76363.1"/>
    </source>
</evidence>
<organism evidence="2 4">
    <name type="scientific">Lunatimonas lonarensis</name>
    <dbReference type="NCBI Taxonomy" id="1232681"/>
    <lineage>
        <taxon>Bacteria</taxon>
        <taxon>Pseudomonadati</taxon>
        <taxon>Bacteroidota</taxon>
        <taxon>Cytophagia</taxon>
        <taxon>Cytophagales</taxon>
        <taxon>Cyclobacteriaceae</taxon>
    </lineage>
</organism>
<name>R7ZQN1_9BACT</name>
<feature type="domain" description="Transposase IS200-like" evidence="1">
    <location>
        <begin position="2"/>
        <end position="51"/>
    </location>
</feature>
<dbReference type="EMBL" id="AQHR01000076">
    <property type="protein sequence ID" value="EON76766.1"/>
    <property type="molecule type" value="Genomic_DNA"/>
</dbReference>
<dbReference type="SUPFAM" id="SSF143422">
    <property type="entry name" value="Transposase IS200-like"/>
    <property type="match status" value="1"/>
</dbReference>
<dbReference type="AlphaFoldDB" id="R7ZQN1"/>
<keyword evidence="4" id="KW-1185">Reference proteome</keyword>
<dbReference type="GO" id="GO:0006313">
    <property type="term" value="P:DNA transposition"/>
    <property type="evidence" value="ECO:0007669"/>
    <property type="project" value="InterPro"/>
</dbReference>
<reference evidence="2 4" key="1">
    <citation type="submission" date="2013-02" db="EMBL/GenBank/DDBJ databases">
        <title>A novel strain isolated from Lonar lake, Maharashtra, India.</title>
        <authorList>
            <person name="Singh A."/>
        </authorList>
    </citation>
    <scope>NUCLEOTIDE SEQUENCE [LARGE SCALE GENOMIC DNA]</scope>
    <source>
        <strain evidence="2 4">AK24</strain>
    </source>
</reference>
<dbReference type="GO" id="GO:0003677">
    <property type="term" value="F:DNA binding"/>
    <property type="evidence" value="ECO:0007669"/>
    <property type="project" value="InterPro"/>
</dbReference>
<dbReference type="InterPro" id="IPR036515">
    <property type="entry name" value="Transposase_17_sf"/>
</dbReference>
<evidence type="ECO:0000313" key="3">
    <source>
        <dbReference type="EMBL" id="EON76766.1"/>
    </source>
</evidence>
<evidence type="ECO:0000313" key="4">
    <source>
        <dbReference type="Proteomes" id="UP000013909"/>
    </source>
</evidence>
<sequence>MKFIEEVKSHSSKWMKTKGEKYHNFYWQRGYGSFSVNPSEIDVVVRYIENQSEHHKTKTFQEEYLAFLKKYKIDYDERYLWD</sequence>
<dbReference type="GO" id="GO:0004803">
    <property type="term" value="F:transposase activity"/>
    <property type="evidence" value="ECO:0007669"/>
    <property type="project" value="InterPro"/>
</dbReference>
<comment type="caution">
    <text evidence="2">The sequence shown here is derived from an EMBL/GenBank/DDBJ whole genome shotgun (WGS) entry which is preliminary data.</text>
</comment>
<proteinExistence type="predicted"/>
<dbReference type="Proteomes" id="UP000013909">
    <property type="component" value="Unassembled WGS sequence"/>
</dbReference>
<protein>
    <submittedName>
        <fullName evidence="2">Putative transposase</fullName>
    </submittedName>
</protein>
<gene>
    <name evidence="3" type="ORF">ADIS_2757</name>
    <name evidence="2" type="ORF">ADIS_3166</name>
</gene>
<dbReference type="Gene3D" id="3.30.70.1290">
    <property type="entry name" value="Transposase IS200-like"/>
    <property type="match status" value="1"/>
</dbReference>
<dbReference type="InterPro" id="IPR002686">
    <property type="entry name" value="Transposase_17"/>
</dbReference>
<evidence type="ECO:0000259" key="1">
    <source>
        <dbReference type="Pfam" id="PF01797"/>
    </source>
</evidence>
<dbReference type="PATRIC" id="fig|1288963.3.peg.2747"/>
<dbReference type="Pfam" id="PF01797">
    <property type="entry name" value="Y1_Tnp"/>
    <property type="match status" value="1"/>
</dbReference>
<dbReference type="STRING" id="1232681.ADIS_2757"/>
<accession>R7ZQN1</accession>